<evidence type="ECO:0000313" key="2">
    <source>
        <dbReference type="Proteomes" id="UP000765509"/>
    </source>
</evidence>
<dbReference type="EMBL" id="AVOT02023738">
    <property type="protein sequence ID" value="MBW0513969.1"/>
    <property type="molecule type" value="Genomic_DNA"/>
</dbReference>
<dbReference type="InterPro" id="IPR043502">
    <property type="entry name" value="DNA/RNA_pol_sf"/>
</dbReference>
<protein>
    <submittedName>
        <fullName evidence="1">Uncharacterized protein</fullName>
    </submittedName>
</protein>
<evidence type="ECO:0000313" key="1">
    <source>
        <dbReference type="EMBL" id="MBW0513969.1"/>
    </source>
</evidence>
<dbReference type="OrthoDB" id="2507294at2759"/>
<proteinExistence type="predicted"/>
<dbReference type="AlphaFoldDB" id="A0A9Q3HSW5"/>
<dbReference type="Gene3D" id="3.30.70.270">
    <property type="match status" value="1"/>
</dbReference>
<keyword evidence="2" id="KW-1185">Reference proteome</keyword>
<accession>A0A9Q3HSW5</accession>
<comment type="caution">
    <text evidence="1">The sequence shown here is derived from an EMBL/GenBank/DDBJ whole genome shotgun (WGS) entry which is preliminary data.</text>
</comment>
<organism evidence="1 2">
    <name type="scientific">Austropuccinia psidii MF-1</name>
    <dbReference type="NCBI Taxonomy" id="1389203"/>
    <lineage>
        <taxon>Eukaryota</taxon>
        <taxon>Fungi</taxon>
        <taxon>Dikarya</taxon>
        <taxon>Basidiomycota</taxon>
        <taxon>Pucciniomycotina</taxon>
        <taxon>Pucciniomycetes</taxon>
        <taxon>Pucciniales</taxon>
        <taxon>Sphaerophragmiaceae</taxon>
        <taxon>Austropuccinia</taxon>
    </lineage>
</organism>
<name>A0A9Q3HSW5_9BASI</name>
<dbReference type="InterPro" id="IPR043128">
    <property type="entry name" value="Rev_trsase/Diguanyl_cyclase"/>
</dbReference>
<gene>
    <name evidence="1" type="ORF">O181_053684</name>
</gene>
<sequence>MKKCANDSCRFKVETGFESDKFNSDKEKALPCFFQQKDQLTALNPDMSEIMIQRKALRQCGGDIKHFVKSRTSEQSSAEDIINLLEEVTTRTRICSSRVNIKTRFNTPWKDYVDKNLKENCNNIKYKSADVLRKFHICQGTTHLANTCPKNGKINECHKGKSRMVSDFRGLNTDTVLKRYPIPKLQISEAVYISTMDALKGFHQNVVTPGERK</sequence>
<dbReference type="Proteomes" id="UP000765509">
    <property type="component" value="Unassembled WGS sequence"/>
</dbReference>
<reference evidence="1" key="1">
    <citation type="submission" date="2021-03" db="EMBL/GenBank/DDBJ databases">
        <title>Draft genome sequence of rust myrtle Austropuccinia psidii MF-1, a brazilian biotype.</title>
        <authorList>
            <person name="Quecine M.C."/>
            <person name="Pachon D.M.R."/>
            <person name="Bonatelli M.L."/>
            <person name="Correr F.H."/>
            <person name="Franceschini L.M."/>
            <person name="Leite T.F."/>
            <person name="Margarido G.R.A."/>
            <person name="Almeida C.A."/>
            <person name="Ferrarezi J.A."/>
            <person name="Labate C.A."/>
        </authorList>
    </citation>
    <scope>NUCLEOTIDE SEQUENCE</scope>
    <source>
        <strain evidence="1">MF-1</strain>
    </source>
</reference>
<dbReference type="SUPFAM" id="SSF56672">
    <property type="entry name" value="DNA/RNA polymerases"/>
    <property type="match status" value="1"/>
</dbReference>
<dbReference type="Gene3D" id="3.10.10.10">
    <property type="entry name" value="HIV Type 1 Reverse Transcriptase, subunit A, domain 1"/>
    <property type="match status" value="1"/>
</dbReference>